<keyword evidence="3" id="KW-0812">Transmembrane</keyword>
<dbReference type="Proteomes" id="UP001524587">
    <property type="component" value="Unassembled WGS sequence"/>
</dbReference>
<protein>
    <submittedName>
        <fullName evidence="4">SDR family NAD(P)-dependent oxidoreductase</fullName>
    </submittedName>
</protein>
<dbReference type="PANTHER" id="PTHR44196:SF1">
    <property type="entry name" value="DEHYDROGENASE_REDUCTASE SDR FAMILY MEMBER 7B"/>
    <property type="match status" value="1"/>
</dbReference>
<dbReference type="PROSITE" id="PS00061">
    <property type="entry name" value="ADH_SHORT"/>
    <property type="match status" value="1"/>
</dbReference>
<evidence type="ECO:0000256" key="1">
    <source>
        <dbReference type="ARBA" id="ARBA00006484"/>
    </source>
</evidence>
<evidence type="ECO:0000256" key="3">
    <source>
        <dbReference type="SAM" id="Phobius"/>
    </source>
</evidence>
<dbReference type="Gene3D" id="3.40.50.720">
    <property type="entry name" value="NAD(P)-binding Rossmann-like Domain"/>
    <property type="match status" value="1"/>
</dbReference>
<dbReference type="Pfam" id="PF00106">
    <property type="entry name" value="adh_short"/>
    <property type="match status" value="1"/>
</dbReference>
<keyword evidence="2" id="KW-0560">Oxidoreductase</keyword>
<feature type="transmembrane region" description="Helical" evidence="3">
    <location>
        <begin position="239"/>
        <end position="257"/>
    </location>
</feature>
<keyword evidence="3" id="KW-0472">Membrane</keyword>
<dbReference type="InterPro" id="IPR036291">
    <property type="entry name" value="NAD(P)-bd_dom_sf"/>
</dbReference>
<evidence type="ECO:0000256" key="2">
    <source>
        <dbReference type="ARBA" id="ARBA00023002"/>
    </source>
</evidence>
<comment type="caution">
    <text evidence="4">The sequence shown here is derived from an EMBL/GenBank/DDBJ whole genome shotgun (WGS) entry which is preliminary data.</text>
</comment>
<comment type="similarity">
    <text evidence="1">Belongs to the short-chain dehydrogenases/reductases (SDR) family.</text>
</comment>
<dbReference type="InterPro" id="IPR002347">
    <property type="entry name" value="SDR_fam"/>
</dbReference>
<dbReference type="RefSeq" id="WP_422864101.1">
    <property type="nucleotide sequence ID" value="NZ_JAMSKV010000007.1"/>
</dbReference>
<keyword evidence="5" id="KW-1185">Reference proteome</keyword>
<feature type="transmembrane region" description="Helical" evidence="3">
    <location>
        <begin position="21"/>
        <end position="41"/>
    </location>
</feature>
<name>A0ABT1W6W2_9PROT</name>
<evidence type="ECO:0000313" key="4">
    <source>
        <dbReference type="EMBL" id="MCQ8278619.1"/>
    </source>
</evidence>
<sequence>MTARKPRRNPRRGRRRLEPRTILVTGASSGIGAALALRYAGPGRLLLLWGRDRDRLDRVAAECRARGAETRTRSLDLAAQDTVLAALGEDDDATPVSLLILAAGLGDMRAADSVTEAPESVLRLGAVNFSVPAAMATLIGGRMARRGGGRIALIGSVAAFHDLPYAAAYAGSKAGLARFAGALRLGLEKHGVGVVLISPGFVDTPMSRRVRSAKPFLLPVDTAADRMAIAIDRNDAHLLLPWPFAVLGGLSAMLPPFMRRAILRRTRAEPAG</sequence>
<reference evidence="4 5" key="1">
    <citation type="submission" date="2022-06" db="EMBL/GenBank/DDBJ databases">
        <title>Endosaccharibacter gen. nov., sp. nov., endophytic bacteria isolated from sugarcane.</title>
        <authorList>
            <person name="Pitiwittayakul N."/>
            <person name="Yukphan P."/>
            <person name="Charoenyingcharoen P."/>
            <person name="Tanasupawat S."/>
        </authorList>
    </citation>
    <scope>NUCLEOTIDE SEQUENCE [LARGE SCALE GENOMIC DNA]</scope>
    <source>
        <strain evidence="4 5">KSS8</strain>
    </source>
</reference>
<organism evidence="4 5">
    <name type="scientific">Endosaccharibacter trunci</name>
    <dbReference type="NCBI Taxonomy" id="2812733"/>
    <lineage>
        <taxon>Bacteria</taxon>
        <taxon>Pseudomonadati</taxon>
        <taxon>Pseudomonadota</taxon>
        <taxon>Alphaproteobacteria</taxon>
        <taxon>Acetobacterales</taxon>
        <taxon>Acetobacteraceae</taxon>
        <taxon>Endosaccharibacter</taxon>
    </lineage>
</organism>
<dbReference type="SUPFAM" id="SSF51735">
    <property type="entry name" value="NAD(P)-binding Rossmann-fold domains"/>
    <property type="match status" value="1"/>
</dbReference>
<dbReference type="PRINTS" id="PR00081">
    <property type="entry name" value="GDHRDH"/>
</dbReference>
<gene>
    <name evidence="4" type="ORF">NFI95_09160</name>
</gene>
<dbReference type="PANTHER" id="PTHR44196">
    <property type="entry name" value="DEHYDROGENASE/REDUCTASE SDR FAMILY MEMBER 7B"/>
    <property type="match status" value="1"/>
</dbReference>
<keyword evidence="3" id="KW-1133">Transmembrane helix</keyword>
<proteinExistence type="inferred from homology"/>
<dbReference type="EMBL" id="JAMSKV010000007">
    <property type="protein sequence ID" value="MCQ8278619.1"/>
    <property type="molecule type" value="Genomic_DNA"/>
</dbReference>
<dbReference type="InterPro" id="IPR020904">
    <property type="entry name" value="Sc_DH/Rdtase_CS"/>
</dbReference>
<evidence type="ECO:0000313" key="5">
    <source>
        <dbReference type="Proteomes" id="UP001524587"/>
    </source>
</evidence>
<accession>A0ABT1W6W2</accession>